<evidence type="ECO:0000256" key="7">
    <source>
        <dbReference type="ARBA" id="ARBA00022679"/>
    </source>
</evidence>
<dbReference type="Pfam" id="PF13292">
    <property type="entry name" value="DXP_synthase_N"/>
    <property type="match status" value="1"/>
</dbReference>
<dbReference type="PROSITE" id="PS00801">
    <property type="entry name" value="TRANSKETOLASE_1"/>
    <property type="match status" value="1"/>
</dbReference>
<feature type="domain" description="Transketolase-like pyrimidine-binding" evidence="13">
    <location>
        <begin position="278"/>
        <end position="443"/>
    </location>
</feature>
<evidence type="ECO:0000313" key="14">
    <source>
        <dbReference type="EMBL" id="GAA0213579.1"/>
    </source>
</evidence>
<evidence type="ECO:0000256" key="1">
    <source>
        <dbReference type="ARBA" id="ARBA00001946"/>
    </source>
</evidence>
<dbReference type="EMBL" id="BAAACR010000012">
    <property type="protein sequence ID" value="GAA0213579.1"/>
    <property type="molecule type" value="Genomic_DNA"/>
</dbReference>
<keyword evidence="9" id="KW-0460">Magnesium</keyword>
<dbReference type="EC" id="2.2.1.7" evidence="6"/>
<organism evidence="14 15">
    <name type="scientific">Selenomonas dianae</name>
    <dbReference type="NCBI Taxonomy" id="135079"/>
    <lineage>
        <taxon>Bacteria</taxon>
        <taxon>Bacillati</taxon>
        <taxon>Bacillota</taxon>
        <taxon>Negativicutes</taxon>
        <taxon>Selenomonadales</taxon>
        <taxon>Selenomonadaceae</taxon>
        <taxon>Selenomonas</taxon>
    </lineage>
</organism>
<dbReference type="Gene3D" id="3.40.50.920">
    <property type="match status" value="1"/>
</dbReference>
<dbReference type="Gene3D" id="3.40.50.970">
    <property type="match status" value="2"/>
</dbReference>
<dbReference type="NCBIfam" id="NF003933">
    <property type="entry name" value="PRK05444.2-2"/>
    <property type="match status" value="1"/>
</dbReference>
<evidence type="ECO:0000256" key="10">
    <source>
        <dbReference type="ARBA" id="ARBA00022977"/>
    </source>
</evidence>
<keyword evidence="10" id="KW-0784">Thiamine biosynthesis</keyword>
<evidence type="ECO:0000256" key="3">
    <source>
        <dbReference type="ARBA" id="ARBA00004980"/>
    </source>
</evidence>
<keyword evidence="11" id="KW-0786">Thiamine pyrophosphate</keyword>
<evidence type="ECO:0000256" key="2">
    <source>
        <dbReference type="ARBA" id="ARBA00001964"/>
    </source>
</evidence>
<keyword evidence="12" id="KW-0414">Isoprene biosynthesis</keyword>
<dbReference type="RefSeq" id="WP_304987425.1">
    <property type="nucleotide sequence ID" value="NZ_BAAACR010000012.1"/>
</dbReference>
<dbReference type="SMART" id="SM00861">
    <property type="entry name" value="Transket_pyr"/>
    <property type="match status" value="1"/>
</dbReference>
<dbReference type="CDD" id="cd02007">
    <property type="entry name" value="TPP_DXS"/>
    <property type="match status" value="1"/>
</dbReference>
<dbReference type="InterPro" id="IPR005477">
    <property type="entry name" value="Dxylulose-5-P_synthase"/>
</dbReference>
<dbReference type="InterPro" id="IPR049557">
    <property type="entry name" value="Transketolase_CS"/>
</dbReference>
<dbReference type="PANTHER" id="PTHR43322:SF1">
    <property type="entry name" value="1-DEOXY-D-XYLULOSE-5-PHOSPHATE SYNTHASE"/>
    <property type="match status" value="1"/>
</dbReference>
<dbReference type="Pfam" id="PF02780">
    <property type="entry name" value="Transketolase_C"/>
    <property type="match status" value="1"/>
</dbReference>
<dbReference type="InterPro" id="IPR005475">
    <property type="entry name" value="Transketolase-like_Pyr-bd"/>
</dbReference>
<evidence type="ECO:0000256" key="11">
    <source>
        <dbReference type="ARBA" id="ARBA00023052"/>
    </source>
</evidence>
<dbReference type="NCBIfam" id="NF008968">
    <property type="entry name" value="PRK12315.1"/>
    <property type="match status" value="1"/>
</dbReference>
<reference evidence="15" key="1">
    <citation type="journal article" date="2019" name="Int. J. Syst. Evol. Microbiol.">
        <title>The Global Catalogue of Microorganisms (GCM) 10K type strain sequencing project: providing services to taxonomists for standard genome sequencing and annotation.</title>
        <authorList>
            <consortium name="The Broad Institute Genomics Platform"/>
            <consortium name="The Broad Institute Genome Sequencing Center for Infectious Disease"/>
            <person name="Wu L."/>
            <person name="Ma J."/>
        </authorList>
    </citation>
    <scope>NUCLEOTIDE SEQUENCE [LARGE SCALE GENOMIC DNA]</scope>
    <source>
        <strain evidence="15">JCM 8542</strain>
    </source>
</reference>
<evidence type="ECO:0000256" key="12">
    <source>
        <dbReference type="ARBA" id="ARBA00023229"/>
    </source>
</evidence>
<dbReference type="PANTHER" id="PTHR43322">
    <property type="entry name" value="1-D-DEOXYXYLULOSE 5-PHOSPHATE SYNTHASE-RELATED"/>
    <property type="match status" value="1"/>
</dbReference>
<keyword evidence="8" id="KW-0479">Metal-binding</keyword>
<comment type="caution">
    <text evidence="14">The sequence shown here is derived from an EMBL/GenBank/DDBJ whole genome shotgun (WGS) entry which is preliminary data.</text>
</comment>
<comment type="pathway">
    <text evidence="3">Metabolic intermediate biosynthesis; 1-deoxy-D-xylulose 5-phosphate biosynthesis; 1-deoxy-D-xylulose 5-phosphate from D-glyceraldehyde 3-phosphate and pyruvate: step 1/1.</text>
</comment>
<dbReference type="SUPFAM" id="SSF52922">
    <property type="entry name" value="TK C-terminal domain-like"/>
    <property type="match status" value="1"/>
</dbReference>
<dbReference type="SUPFAM" id="SSF52518">
    <property type="entry name" value="Thiamin diphosphate-binding fold (THDP-binding)"/>
    <property type="match status" value="2"/>
</dbReference>
<evidence type="ECO:0000313" key="15">
    <source>
        <dbReference type="Proteomes" id="UP001500399"/>
    </source>
</evidence>
<name>A0ABP3CSE4_9FIRM</name>
<comment type="cofactor">
    <cofactor evidence="2">
        <name>thiamine diphosphate</name>
        <dbReference type="ChEBI" id="CHEBI:58937"/>
    </cofactor>
</comment>
<dbReference type="InterPro" id="IPR033248">
    <property type="entry name" value="Transketolase_C"/>
</dbReference>
<evidence type="ECO:0000256" key="8">
    <source>
        <dbReference type="ARBA" id="ARBA00022723"/>
    </source>
</evidence>
<evidence type="ECO:0000256" key="5">
    <source>
        <dbReference type="ARBA" id="ARBA00011738"/>
    </source>
</evidence>
<evidence type="ECO:0000256" key="4">
    <source>
        <dbReference type="ARBA" id="ARBA00011081"/>
    </source>
</evidence>
<evidence type="ECO:0000259" key="13">
    <source>
        <dbReference type="SMART" id="SM00861"/>
    </source>
</evidence>
<keyword evidence="7" id="KW-0808">Transferase</keyword>
<gene>
    <name evidence="14" type="ORF">GCM10008919_15990</name>
</gene>
<dbReference type="Pfam" id="PF02779">
    <property type="entry name" value="Transket_pyr"/>
    <property type="match status" value="1"/>
</dbReference>
<evidence type="ECO:0000256" key="9">
    <source>
        <dbReference type="ARBA" id="ARBA00022842"/>
    </source>
</evidence>
<evidence type="ECO:0000256" key="6">
    <source>
        <dbReference type="ARBA" id="ARBA00013150"/>
    </source>
</evidence>
<comment type="cofactor">
    <cofactor evidence="1">
        <name>Mg(2+)</name>
        <dbReference type="ChEBI" id="CHEBI:18420"/>
    </cofactor>
</comment>
<comment type="subunit">
    <text evidence="5">Homodimer.</text>
</comment>
<dbReference type="Proteomes" id="UP001500399">
    <property type="component" value="Unassembled WGS sequence"/>
</dbReference>
<dbReference type="InterPro" id="IPR009014">
    <property type="entry name" value="Transketo_C/PFOR_II"/>
</dbReference>
<keyword evidence="15" id="KW-1185">Reference proteome</keyword>
<protein>
    <recommendedName>
        <fullName evidence="6">1-deoxy-D-xylulose-5-phosphate synthase</fullName>
        <ecNumber evidence="6">2.2.1.7</ecNumber>
    </recommendedName>
</protein>
<accession>A0ABP3CSE4</accession>
<dbReference type="InterPro" id="IPR029061">
    <property type="entry name" value="THDP-binding"/>
</dbReference>
<dbReference type="CDD" id="cd07033">
    <property type="entry name" value="TPP_PYR_DXS_TK_like"/>
    <property type="match status" value="1"/>
</dbReference>
<proteinExistence type="inferred from homology"/>
<sequence>MYLENINEPADIRGYTAEQRRILAREMREALIKRTSLIGGHIGPNLGIIEATIALHTVFDAPRDRIVFDVSHQCYPHKMLTGRVGAYVNEAEYHDVSGFTNTDESAHDLFNIGHTATGISLASGLAKARDLAGGTENIVVVIGDGALSGGEALEGLNVVGEMGTNFIIVLNDNDQSISENHGGMYRKFKELRETGGTAEDNIFRAMGLAYRYVADGNDTEELIRVFSEEKDTDRPIVIHIHTQKGKGLSFAERDPEGWHRHAPFHIETGMAKKESTPDPYAVATVDFVLETARQNPNFVYLSAGIVGGINLSPAERAQLGSQYLDVGIAEEHAVAMASGLARGGARPIFGTYSSFFQRTYDQMAQDVCINRNPAVFLATGTSLYRSTDVTHLGFYDISIFSNIPNLVYLAPTSVEEHIAVLRWAVEQTTHPVMIRMPFTGYAESPYPVRMDYSELNRSIVVTEGRDVALIGVGNFAALASEAADELAHEGIRATVVNPLYLSGLDADLLTSLAANHRLILTIEDGILEGGFGQKVAAFYADKPGIRVKNYGLPKAFFNRYDPNALAREYHLTAPQIAADVLRELR</sequence>
<comment type="similarity">
    <text evidence="4">Belongs to the transketolase family. DXPS subfamily.</text>
</comment>